<dbReference type="InterPro" id="IPR010768">
    <property type="entry name" value="GATase1-like"/>
</dbReference>
<dbReference type="Pfam" id="PF07090">
    <property type="entry name" value="GATase1_like"/>
    <property type="match status" value="1"/>
</dbReference>
<dbReference type="Proteomes" id="UP000251485">
    <property type="component" value="Unassembled WGS sequence"/>
</dbReference>
<dbReference type="InterPro" id="IPR029062">
    <property type="entry name" value="Class_I_gatase-like"/>
</dbReference>
<dbReference type="EMBL" id="UAUE01000002">
    <property type="protein sequence ID" value="SPY94056.1"/>
    <property type="molecule type" value="Genomic_DNA"/>
</dbReference>
<accession>A0A2X2BLF8</accession>
<name>A0A2X2BLF8_PROMI</name>
<feature type="domain" description="Putative glutamine amidotransferase" evidence="1">
    <location>
        <begin position="2"/>
        <end position="41"/>
    </location>
</feature>
<evidence type="ECO:0000259" key="1">
    <source>
        <dbReference type="Pfam" id="PF07090"/>
    </source>
</evidence>
<evidence type="ECO:0000313" key="2">
    <source>
        <dbReference type="EMBL" id="SPY94056.1"/>
    </source>
</evidence>
<dbReference type="Gene3D" id="3.40.50.880">
    <property type="match status" value="1"/>
</dbReference>
<dbReference type="AlphaFoldDB" id="A0A2X2BLF8"/>
<gene>
    <name evidence="2" type="ORF">NCTC10975_00385</name>
</gene>
<evidence type="ECO:0000313" key="3">
    <source>
        <dbReference type="Proteomes" id="UP000251485"/>
    </source>
</evidence>
<reference evidence="2 3" key="1">
    <citation type="submission" date="2018-06" db="EMBL/GenBank/DDBJ databases">
        <authorList>
            <consortium name="Pathogen Informatics"/>
            <person name="Doyle S."/>
        </authorList>
    </citation>
    <scope>NUCLEOTIDE SEQUENCE [LARGE SCALE GENOMIC DNA]</scope>
    <source>
        <strain evidence="2 3">NCTC10975</strain>
    </source>
</reference>
<organism evidence="2 3">
    <name type="scientific">Proteus mirabilis</name>
    <dbReference type="NCBI Taxonomy" id="584"/>
    <lineage>
        <taxon>Bacteria</taxon>
        <taxon>Pseudomonadati</taxon>
        <taxon>Pseudomonadota</taxon>
        <taxon>Gammaproteobacteria</taxon>
        <taxon>Enterobacterales</taxon>
        <taxon>Morganellaceae</taxon>
        <taxon>Proteus</taxon>
    </lineage>
</organism>
<proteinExistence type="predicted"/>
<protein>
    <submittedName>
        <fullName evidence="2">Uncharacterized membrane protein</fullName>
    </submittedName>
</protein>
<sequence>MKILFIGESWHIHMIHSKGYDSFTSSKYEEGATFFIKLFKGKRGSS</sequence>